<dbReference type="InterPro" id="IPR016181">
    <property type="entry name" value="Acyl_CoA_acyltransferase"/>
</dbReference>
<dbReference type="SUPFAM" id="SSF55729">
    <property type="entry name" value="Acyl-CoA N-acyltransferases (Nat)"/>
    <property type="match status" value="1"/>
</dbReference>
<name>A0A849CBX5_9NOCA</name>
<dbReference type="EMBL" id="JABELX010000007">
    <property type="protein sequence ID" value="NNH72439.1"/>
    <property type="molecule type" value="Genomic_DNA"/>
</dbReference>
<accession>A0A849CBX5</accession>
<proteinExistence type="predicted"/>
<dbReference type="GO" id="GO:0016747">
    <property type="term" value="F:acyltransferase activity, transferring groups other than amino-acyl groups"/>
    <property type="evidence" value="ECO:0007669"/>
    <property type="project" value="InterPro"/>
</dbReference>
<reference evidence="2 3" key="1">
    <citation type="submission" date="2020-05" db="EMBL/GenBank/DDBJ databases">
        <title>MicrobeNet Type strains.</title>
        <authorList>
            <person name="Nicholson A.C."/>
        </authorList>
    </citation>
    <scope>NUCLEOTIDE SEQUENCE [LARGE SCALE GENOMIC DNA]</scope>
    <source>
        <strain evidence="2 3">JCM 3224</strain>
    </source>
</reference>
<comment type="caution">
    <text evidence="2">The sequence shown here is derived from an EMBL/GenBank/DDBJ whole genome shotgun (WGS) entry which is preliminary data.</text>
</comment>
<dbReference type="PANTHER" id="PTHR42791:SF1">
    <property type="entry name" value="N-ACETYLTRANSFERASE DOMAIN-CONTAINING PROTEIN"/>
    <property type="match status" value="1"/>
</dbReference>
<feature type="domain" description="N-acetyltransferase" evidence="1">
    <location>
        <begin position="7"/>
        <end position="187"/>
    </location>
</feature>
<evidence type="ECO:0000313" key="2">
    <source>
        <dbReference type="EMBL" id="NNH72439.1"/>
    </source>
</evidence>
<dbReference type="Gene3D" id="3.40.630.30">
    <property type="match status" value="1"/>
</dbReference>
<dbReference type="PROSITE" id="PS51186">
    <property type="entry name" value="GNAT"/>
    <property type="match status" value="1"/>
</dbReference>
<evidence type="ECO:0000259" key="1">
    <source>
        <dbReference type="PROSITE" id="PS51186"/>
    </source>
</evidence>
<dbReference type="Proteomes" id="UP000586827">
    <property type="component" value="Unassembled WGS sequence"/>
</dbReference>
<dbReference type="InterPro" id="IPR052523">
    <property type="entry name" value="Trichothecene_AcTrans"/>
</dbReference>
<dbReference type="Pfam" id="PF00583">
    <property type="entry name" value="Acetyltransf_1"/>
    <property type="match status" value="1"/>
</dbReference>
<sequence length="187" mass="20939">MRAVSRMLARAFEDDPQARWMHPRPESRSKQLRISFERSFRESCGTSDGVDLAVDDAGEIVGSALWIASPRMRVKATLGDRIGMWRAYGSRTRQAVDAAHLVWSSHVPEPHWHLLAIATAGEVRGRGYGEALMNSGLSRCRADGLPAHLETGKPENIPYYQRFGFEVIATIDLPHGGPRNWLMRYGP</sequence>
<dbReference type="PANTHER" id="PTHR42791">
    <property type="entry name" value="GNAT FAMILY ACETYLTRANSFERASE"/>
    <property type="match status" value="1"/>
</dbReference>
<dbReference type="RefSeq" id="WP_169815020.1">
    <property type="nucleotide sequence ID" value="NZ_JABELX010000007.1"/>
</dbReference>
<gene>
    <name evidence="2" type="ORF">HLB23_21690</name>
</gene>
<dbReference type="InterPro" id="IPR000182">
    <property type="entry name" value="GNAT_dom"/>
</dbReference>
<keyword evidence="3" id="KW-1185">Reference proteome</keyword>
<dbReference type="CDD" id="cd04301">
    <property type="entry name" value="NAT_SF"/>
    <property type="match status" value="1"/>
</dbReference>
<organism evidence="2 3">
    <name type="scientific">Nocardia uniformis</name>
    <dbReference type="NCBI Taxonomy" id="53432"/>
    <lineage>
        <taxon>Bacteria</taxon>
        <taxon>Bacillati</taxon>
        <taxon>Actinomycetota</taxon>
        <taxon>Actinomycetes</taxon>
        <taxon>Mycobacteriales</taxon>
        <taxon>Nocardiaceae</taxon>
        <taxon>Nocardia</taxon>
    </lineage>
</organism>
<evidence type="ECO:0000313" key="3">
    <source>
        <dbReference type="Proteomes" id="UP000586827"/>
    </source>
</evidence>
<dbReference type="AlphaFoldDB" id="A0A849CBX5"/>
<protein>
    <submittedName>
        <fullName evidence="2">GNAT family N-acetyltransferase</fullName>
    </submittedName>
</protein>
<keyword evidence="2" id="KW-0808">Transferase</keyword>